<dbReference type="InterPro" id="IPR011059">
    <property type="entry name" value="Metal-dep_hydrolase_composite"/>
</dbReference>
<dbReference type="SUPFAM" id="SSF51556">
    <property type="entry name" value="Metallo-dependent hydrolases"/>
    <property type="match status" value="1"/>
</dbReference>
<name>A0ABY5VTA0_9ACTN</name>
<protein>
    <submittedName>
        <fullName evidence="2">Amidohydrolase</fullName>
    </submittedName>
</protein>
<evidence type="ECO:0000313" key="2">
    <source>
        <dbReference type="EMBL" id="UWP80379.1"/>
    </source>
</evidence>
<reference evidence="2" key="1">
    <citation type="submission" date="2021-04" db="EMBL/GenBank/DDBJ databases">
        <authorList>
            <person name="Hartkoorn R.C."/>
            <person name="Beaudoing E."/>
            <person name="Hot D."/>
        </authorList>
    </citation>
    <scope>NUCLEOTIDE SEQUENCE</scope>
    <source>
        <strain evidence="2">NRRL B-16292</strain>
    </source>
</reference>
<sequence>MPEPSELLLLGGRILTMADGPSYSADSIAISDGTIRAVGRREDVVPAVSPGARVVELAGRVVTPGLVDTHTHLGATATGSSFVDCRDFYRPIKTVDDLLEILRAESDSAPDQELLHVMASPMQEFRLQERRLPTLAELDDAVPGRAVAVRFGGHISVVNSQTLKLLEISDSTPDPAGGFIARDRRGRATGVLHERAQLPLRPYFLEGSFEEYKTSIESHLLGAAARGVTAIHEMVTNAREIRAYQELEREGRLPLRVDLIVRVIESEISKWAVLELGLQGGFGSDMLRFAGIKMSIDGGFTGRMSAWTPIDGEPCGNHPVIRIEQDELDEVVAAYHDAGIRICVHAIGDRAADMVLHSYEKALIGDDSRDLRHRIEHMGNWLMDETRIRRTKALGVTPVPNPAFMYYLANEANQTLGSPRTEGSFPFRQLLDAGFDLTFGADSPIYWPIDPLRDAAVAISRRAIDGTEVALDQAITNYESLTAVTASSAWLGFSERTSGTIEAGKFADLAVFSGDPLTADGDTLRSMPIVATYVGGREVWSAPTPTPGHDRA</sequence>
<dbReference type="InterPro" id="IPR032466">
    <property type="entry name" value="Metal_Hydrolase"/>
</dbReference>
<dbReference type="SUPFAM" id="SSF51338">
    <property type="entry name" value="Composite domain of metallo-dependent hydrolases"/>
    <property type="match status" value="1"/>
</dbReference>
<dbReference type="PANTHER" id="PTHR22642:SF2">
    <property type="entry name" value="PROTEIN LONG AFTER FAR-RED 3"/>
    <property type="match status" value="1"/>
</dbReference>
<dbReference type="InterPro" id="IPR033932">
    <property type="entry name" value="YtcJ-like"/>
</dbReference>
<dbReference type="CDD" id="cd01300">
    <property type="entry name" value="YtcJ_like"/>
    <property type="match status" value="1"/>
</dbReference>
<dbReference type="Gene3D" id="3.10.310.70">
    <property type="match status" value="1"/>
</dbReference>
<evidence type="ECO:0000313" key="3">
    <source>
        <dbReference type="Proteomes" id="UP001059617"/>
    </source>
</evidence>
<organism evidence="2 3">
    <name type="scientific">Dactylosporangium fulvum</name>
    <dbReference type="NCBI Taxonomy" id="53359"/>
    <lineage>
        <taxon>Bacteria</taxon>
        <taxon>Bacillati</taxon>
        <taxon>Actinomycetota</taxon>
        <taxon>Actinomycetes</taxon>
        <taxon>Micromonosporales</taxon>
        <taxon>Micromonosporaceae</taxon>
        <taxon>Dactylosporangium</taxon>
    </lineage>
</organism>
<dbReference type="InterPro" id="IPR013108">
    <property type="entry name" value="Amidohydro_3"/>
</dbReference>
<dbReference type="Gene3D" id="2.30.40.10">
    <property type="entry name" value="Urease, subunit C, domain 1"/>
    <property type="match status" value="1"/>
</dbReference>
<gene>
    <name evidence="2" type="ORF">Dfulv_35190</name>
</gene>
<keyword evidence="3" id="KW-1185">Reference proteome</keyword>
<feature type="domain" description="Amidohydrolase 3" evidence="1">
    <location>
        <begin position="53"/>
        <end position="539"/>
    </location>
</feature>
<evidence type="ECO:0000259" key="1">
    <source>
        <dbReference type="Pfam" id="PF07969"/>
    </source>
</evidence>
<dbReference type="Pfam" id="PF07969">
    <property type="entry name" value="Amidohydro_3"/>
    <property type="match status" value="1"/>
</dbReference>
<accession>A0ABY5VTA0</accession>
<dbReference type="Gene3D" id="3.20.20.140">
    <property type="entry name" value="Metal-dependent hydrolases"/>
    <property type="match status" value="1"/>
</dbReference>
<proteinExistence type="predicted"/>
<dbReference type="EMBL" id="CP073720">
    <property type="protein sequence ID" value="UWP80379.1"/>
    <property type="molecule type" value="Genomic_DNA"/>
</dbReference>
<dbReference type="Proteomes" id="UP001059617">
    <property type="component" value="Chromosome"/>
</dbReference>
<dbReference type="RefSeq" id="WP_259858138.1">
    <property type="nucleotide sequence ID" value="NZ_CP073720.1"/>
</dbReference>
<reference evidence="2" key="2">
    <citation type="submission" date="2022-09" db="EMBL/GenBank/DDBJ databases">
        <title>Biosynthetic gene clusters of Dactylosporangioum fulvum.</title>
        <authorList>
            <person name="Caradec T."/>
        </authorList>
    </citation>
    <scope>NUCLEOTIDE SEQUENCE</scope>
    <source>
        <strain evidence="2">NRRL B-16292</strain>
    </source>
</reference>
<dbReference type="PANTHER" id="PTHR22642">
    <property type="entry name" value="IMIDAZOLONEPROPIONASE"/>
    <property type="match status" value="1"/>
</dbReference>